<sequence>MTHEPLIPLRADAARNRAAIIAAAAALFRRDGADASLEEIARAAKVGSATLHRHFTSRQALLDAVFIGVVDQLCRDGREILASVPPSQGLWTWLEWIAIHCAAQDALARLIRDGAASPEYQAKSVEVLEETGRALLDRAVAAGAARADVSVTDLLTVVNAIAGAARPGDVHRLMSLVRDGAVPRGEGDGAKTEAAPDQITDLGPGRVCQP</sequence>
<evidence type="ECO:0000256" key="5">
    <source>
        <dbReference type="SAM" id="MobiDB-lite"/>
    </source>
</evidence>
<keyword evidence="3" id="KW-0804">Transcription</keyword>
<dbReference type="PANTHER" id="PTHR30055">
    <property type="entry name" value="HTH-TYPE TRANSCRIPTIONAL REGULATOR RUTR"/>
    <property type="match status" value="1"/>
</dbReference>
<protein>
    <submittedName>
        <fullName evidence="7">Helix-turn-helix transcriptional regulator</fullName>
    </submittedName>
</protein>
<keyword evidence="1" id="KW-0805">Transcription regulation</keyword>
<evidence type="ECO:0000256" key="4">
    <source>
        <dbReference type="PROSITE-ProRule" id="PRU00335"/>
    </source>
</evidence>
<dbReference type="SUPFAM" id="SSF46689">
    <property type="entry name" value="Homeodomain-like"/>
    <property type="match status" value="1"/>
</dbReference>
<dbReference type="Gene3D" id="1.10.357.10">
    <property type="entry name" value="Tetracycline Repressor, domain 2"/>
    <property type="match status" value="1"/>
</dbReference>
<dbReference type="PRINTS" id="PR00455">
    <property type="entry name" value="HTHTETR"/>
</dbReference>
<proteinExistence type="predicted"/>
<evidence type="ECO:0000259" key="6">
    <source>
        <dbReference type="PROSITE" id="PS50977"/>
    </source>
</evidence>
<reference evidence="7 8" key="1">
    <citation type="submission" date="2020-02" db="EMBL/GenBank/DDBJ databases">
        <title>Acidophilic actinobacteria isolated from forest soil.</title>
        <authorList>
            <person name="Golinska P."/>
        </authorList>
    </citation>
    <scope>NUCLEOTIDE SEQUENCE [LARGE SCALE GENOMIC DNA]</scope>
    <source>
        <strain evidence="7 8">NL8</strain>
    </source>
</reference>
<dbReference type="RefSeq" id="WP_212006951.1">
    <property type="nucleotide sequence ID" value="NZ_JAAFYZ010000002.1"/>
</dbReference>
<feature type="DNA-binding region" description="H-T-H motif" evidence="4">
    <location>
        <begin position="36"/>
        <end position="55"/>
    </location>
</feature>
<evidence type="ECO:0000313" key="8">
    <source>
        <dbReference type="Proteomes" id="UP000730482"/>
    </source>
</evidence>
<feature type="domain" description="HTH tetR-type" evidence="6">
    <location>
        <begin position="14"/>
        <end position="73"/>
    </location>
</feature>
<accession>A0ABS5KGH4</accession>
<dbReference type="InterPro" id="IPR036271">
    <property type="entry name" value="Tet_transcr_reg_TetR-rel_C_sf"/>
</dbReference>
<evidence type="ECO:0000313" key="7">
    <source>
        <dbReference type="EMBL" id="MBS2545279.1"/>
    </source>
</evidence>
<dbReference type="Pfam" id="PF21597">
    <property type="entry name" value="TetR_C_43"/>
    <property type="match status" value="1"/>
</dbReference>
<dbReference type="InterPro" id="IPR049445">
    <property type="entry name" value="TetR_SbtR-like_C"/>
</dbReference>
<dbReference type="Pfam" id="PF00440">
    <property type="entry name" value="TetR_N"/>
    <property type="match status" value="1"/>
</dbReference>
<evidence type="ECO:0000256" key="3">
    <source>
        <dbReference type="ARBA" id="ARBA00023163"/>
    </source>
</evidence>
<keyword evidence="2 4" id="KW-0238">DNA-binding</keyword>
<keyword evidence="8" id="KW-1185">Reference proteome</keyword>
<evidence type="ECO:0000256" key="1">
    <source>
        <dbReference type="ARBA" id="ARBA00023015"/>
    </source>
</evidence>
<dbReference type="Proteomes" id="UP000730482">
    <property type="component" value="Unassembled WGS sequence"/>
</dbReference>
<dbReference type="PANTHER" id="PTHR30055:SF234">
    <property type="entry name" value="HTH-TYPE TRANSCRIPTIONAL REGULATOR BETI"/>
    <property type="match status" value="1"/>
</dbReference>
<dbReference type="InterPro" id="IPR009057">
    <property type="entry name" value="Homeodomain-like_sf"/>
</dbReference>
<comment type="caution">
    <text evidence="7">The sequence shown here is derived from an EMBL/GenBank/DDBJ whole genome shotgun (WGS) entry which is preliminary data.</text>
</comment>
<evidence type="ECO:0000256" key="2">
    <source>
        <dbReference type="ARBA" id="ARBA00023125"/>
    </source>
</evidence>
<dbReference type="InterPro" id="IPR050109">
    <property type="entry name" value="HTH-type_TetR-like_transc_reg"/>
</dbReference>
<dbReference type="PROSITE" id="PS50977">
    <property type="entry name" value="HTH_TETR_2"/>
    <property type="match status" value="1"/>
</dbReference>
<name>A0ABS5KGH4_9ACTN</name>
<dbReference type="SUPFAM" id="SSF48498">
    <property type="entry name" value="Tetracyclin repressor-like, C-terminal domain"/>
    <property type="match status" value="1"/>
</dbReference>
<feature type="region of interest" description="Disordered" evidence="5">
    <location>
        <begin position="183"/>
        <end position="210"/>
    </location>
</feature>
<gene>
    <name evidence="7" type="ORF">KGQ19_00205</name>
</gene>
<dbReference type="InterPro" id="IPR001647">
    <property type="entry name" value="HTH_TetR"/>
</dbReference>
<organism evidence="7 8">
    <name type="scientific">Catenulispora pinistramenti</name>
    <dbReference type="NCBI Taxonomy" id="2705254"/>
    <lineage>
        <taxon>Bacteria</taxon>
        <taxon>Bacillati</taxon>
        <taxon>Actinomycetota</taxon>
        <taxon>Actinomycetes</taxon>
        <taxon>Catenulisporales</taxon>
        <taxon>Catenulisporaceae</taxon>
        <taxon>Catenulispora</taxon>
    </lineage>
</organism>
<dbReference type="EMBL" id="JAAFYZ010000002">
    <property type="protein sequence ID" value="MBS2545279.1"/>
    <property type="molecule type" value="Genomic_DNA"/>
</dbReference>